<keyword evidence="1" id="KW-0732">Signal</keyword>
<evidence type="ECO:0000313" key="3">
    <source>
        <dbReference type="Proteomes" id="UP000007322"/>
    </source>
</evidence>
<dbReference type="HOGENOM" id="CLU_1367085_0_0_1"/>
<gene>
    <name evidence="2" type="ORF">MYCTH_2313149</name>
</gene>
<evidence type="ECO:0000313" key="2">
    <source>
        <dbReference type="EMBL" id="AEO62134.1"/>
    </source>
</evidence>
<dbReference type="Proteomes" id="UP000007322">
    <property type="component" value="Chromosome 7"/>
</dbReference>
<dbReference type="RefSeq" id="XP_003667379.1">
    <property type="nucleotide sequence ID" value="XM_003667331.1"/>
</dbReference>
<feature type="signal peptide" evidence="1">
    <location>
        <begin position="1"/>
        <end position="17"/>
    </location>
</feature>
<name>G2QNV8_THET4</name>
<dbReference type="VEuPathDB" id="FungiDB:MYCTH_2313149"/>
<dbReference type="EMBL" id="CP003008">
    <property type="protein sequence ID" value="AEO62134.1"/>
    <property type="molecule type" value="Genomic_DNA"/>
</dbReference>
<dbReference type="OrthoDB" id="4590166at2759"/>
<feature type="chain" id="PRO_5003436495" evidence="1">
    <location>
        <begin position="18"/>
        <end position="200"/>
    </location>
</feature>
<reference evidence="2 3" key="1">
    <citation type="journal article" date="2011" name="Nat. Biotechnol.">
        <title>Comparative genomic analysis of the thermophilic biomass-degrading fungi Myceliophthora thermophila and Thielavia terrestris.</title>
        <authorList>
            <person name="Berka R.M."/>
            <person name="Grigoriev I.V."/>
            <person name="Otillar R."/>
            <person name="Salamov A."/>
            <person name="Grimwood J."/>
            <person name="Reid I."/>
            <person name="Ishmael N."/>
            <person name="John T."/>
            <person name="Darmond C."/>
            <person name="Moisan M.-C."/>
            <person name="Henrissat B."/>
            <person name="Coutinho P.M."/>
            <person name="Lombard V."/>
            <person name="Natvig D.O."/>
            <person name="Lindquist E."/>
            <person name="Schmutz J."/>
            <person name="Lucas S."/>
            <person name="Harris P."/>
            <person name="Powlowski J."/>
            <person name="Bellemare A."/>
            <person name="Taylor D."/>
            <person name="Butler G."/>
            <person name="de Vries R.P."/>
            <person name="Allijn I.E."/>
            <person name="van den Brink J."/>
            <person name="Ushinsky S."/>
            <person name="Storms R."/>
            <person name="Powell A.J."/>
            <person name="Paulsen I.T."/>
            <person name="Elbourne L.D.H."/>
            <person name="Baker S.E."/>
            <person name="Magnuson J."/>
            <person name="LaBoissiere S."/>
            <person name="Clutterbuck A.J."/>
            <person name="Martinez D."/>
            <person name="Wogulis M."/>
            <person name="de Leon A.L."/>
            <person name="Rey M.W."/>
            <person name="Tsang A."/>
        </authorList>
    </citation>
    <scope>NUCLEOTIDE SEQUENCE [LARGE SCALE GENOMIC DNA]</scope>
    <source>
        <strain evidence="3">ATCC 42464 / BCRC 31852 / DSM 1799</strain>
    </source>
</reference>
<keyword evidence="3" id="KW-1185">Reference proteome</keyword>
<protein>
    <submittedName>
        <fullName evidence="2">Uncharacterized protein</fullName>
    </submittedName>
</protein>
<dbReference type="InParanoid" id="G2QNV8"/>
<dbReference type="KEGG" id="mtm:MYCTH_2313149"/>
<evidence type="ECO:0000256" key="1">
    <source>
        <dbReference type="SAM" id="SignalP"/>
    </source>
</evidence>
<accession>G2QNV8</accession>
<dbReference type="GeneID" id="11510086"/>
<organism evidence="2 3">
    <name type="scientific">Thermothelomyces thermophilus (strain ATCC 42464 / BCRC 31852 / DSM 1799)</name>
    <name type="common">Sporotrichum thermophile</name>
    <dbReference type="NCBI Taxonomy" id="573729"/>
    <lineage>
        <taxon>Eukaryota</taxon>
        <taxon>Fungi</taxon>
        <taxon>Dikarya</taxon>
        <taxon>Ascomycota</taxon>
        <taxon>Pezizomycotina</taxon>
        <taxon>Sordariomycetes</taxon>
        <taxon>Sordariomycetidae</taxon>
        <taxon>Sordariales</taxon>
        <taxon>Chaetomiaceae</taxon>
        <taxon>Thermothelomyces</taxon>
    </lineage>
</organism>
<dbReference type="AlphaFoldDB" id="G2QNV8"/>
<proteinExistence type="predicted"/>
<sequence length="200" mass="20815">MASLFIVWGLLAPSVLGASTSAASTSSAASSTRPSGAEYSLALQMCWDKGAICSVAQDFREECEEVQDAHGFDEYWECICTSGSGAVDMACDNCKDYYGIGGLASNTTSDCLSRGFTLAPIPSSIISQQSRHNATRATVLTTDTPTYVVTVHATQPESLPTIATTASLPLETGAASRQRQPAQHGLLMGGSVIAGLILAL</sequence>
<dbReference type="eggNOG" id="ENOG502T9KI">
    <property type="taxonomic scope" value="Eukaryota"/>
</dbReference>
<dbReference type="OMA" id="GYHEPET"/>